<dbReference type="AlphaFoldDB" id="A0AAX4KYZ2"/>
<proteinExistence type="predicted"/>
<dbReference type="RefSeq" id="WP_338600304.1">
    <property type="nucleotide sequence ID" value="NZ_CP146016.1"/>
</dbReference>
<dbReference type="GeneID" id="89337448"/>
<sequence length="1261" mass="136837">MNKNLGLILVSVFILSSLGIIPGLITTQAATSSSSSMYTLPPVTSLFNTSIETINLFFIPTFNASVAANINAFDYGAAVNYTVNDTTFKIVFPNGTSLPLNLESLVKNYGINKVFYYDPHYNAIVVVLNTSGGINSPYAAPKGGNLQEFVYQYEVSTGLSSSQATYKIYNYANDSLAVNQNMFELSLPFLIHEVDPYYTYSNLSKLPAGTQLIFSYGGYTYTVTVSPQVKLTGTLVNPLYYSNSKALPGPTYAVGRSNITVAVFDQYLSTTSAPFDFNLTYASQTPAIIDWFVLLNISKYSSGANVSANFQSPVFSIYNTSNNSIVYKTASLPVVLQFNGALNVTAIENNVELTEQPGSYIYTSQNLNVTPPGNYYFSGKLPIVFTGFVYNNGSATLTANIFNGSIFYFFPSPGSYGNFSFLITPIVPMNLTTNVMSPNTAKVIYNGKSLFVGFPEVAIMFNISARFFTQETSTGHMSYVLYANVTEIPLNLTKLPTFPYEPYTGPQYTYQQFKGYILQHLSTEAIETIFNFGESSTTITGTSLTFTVLQPLLFVVNKLGYIYMVITHVWGPSTTVSVTGKDEQGFPVSLGTFRAYIALPSYYSLPTTPISGLTCDNMYTLAQVSDTGAVLETSTANSQWNNATYTGPWDLISIPSYLQAGLHIAIYNGTKLVKNELVGMLPNITTSTTFTVTLNGQTVAITYTNAPIAVYPVAFKFEPGFSYGVTVNTLFNTTPYTPVITVYMPLNYILKTKIVMWYVSPDFASYYYYNLTGQYHTSNVTLTFANVTPALIMPQIFFVNKLYMPFGIYDPYYVFFNGITIGPQSGILEAVENGFNIGNITSITVQLNGMNESIILSPANVTKLLISTTLGEVSQCSPLFEATVFNISALASLLGLPNTAALNGSYLYITYHDAISGAYVTNKTELLVGGFYVMPPTTPGSVEWILTAKYINATTGIPVEISYAVVQQPSVKVFDINAANASITSIPVTQVEIVSKYATVQVMYNPSNASTIVYMNGKFVTSYGGNLISSIPETATTGVYYGPVVNLYVATGTLSSPNGTMYVVLGSHKVAVGTANLYTYAGYHFGPYTASPVSSNVTFTVQDPVTHATLTGTTQLGAFNNTPIRISPLGVSIPATAQNKVFYYYSKPLVLSPTSQYIVLSVTSTITYAYPFYIETISFLGYNVTTGTPVPGTPAFQTVYSPSLGPGVVLQVPVQAYQFISLSTPSEPHTVVMVAVPFAGGPAISLYPTFLVYSNVTAISS</sequence>
<name>A0AAX4KYZ2_9CREN</name>
<dbReference type="Proteomes" id="UP001432202">
    <property type="component" value="Chromosome"/>
</dbReference>
<evidence type="ECO:0000313" key="1">
    <source>
        <dbReference type="EMBL" id="WWQ60104.1"/>
    </source>
</evidence>
<organism evidence="1 2">
    <name type="scientific">Sulfolobus tengchongensis</name>
    <dbReference type="NCBI Taxonomy" id="207809"/>
    <lineage>
        <taxon>Archaea</taxon>
        <taxon>Thermoproteota</taxon>
        <taxon>Thermoprotei</taxon>
        <taxon>Sulfolobales</taxon>
        <taxon>Sulfolobaceae</taxon>
        <taxon>Sulfolobus</taxon>
    </lineage>
</organism>
<protein>
    <submittedName>
        <fullName evidence="1">Glycosylated S-layer protein, SlaA</fullName>
    </submittedName>
</protein>
<dbReference type="EMBL" id="CP146016">
    <property type="protein sequence ID" value="WWQ60104.1"/>
    <property type="molecule type" value="Genomic_DNA"/>
</dbReference>
<evidence type="ECO:0000313" key="2">
    <source>
        <dbReference type="Proteomes" id="UP001432202"/>
    </source>
</evidence>
<reference evidence="1 2" key="1">
    <citation type="submission" date="2024-02" db="EMBL/GenBank/DDBJ databases">
        <title>STSV induces naive adaptation in Sulfolobus.</title>
        <authorList>
            <person name="Xiang X."/>
            <person name="Song M."/>
        </authorList>
    </citation>
    <scope>NUCLEOTIDE SEQUENCE [LARGE SCALE GENOMIC DNA]</scope>
    <source>
        <strain evidence="1 2">RT2</strain>
    </source>
</reference>
<accession>A0AAX4KYZ2</accession>
<gene>
    <name evidence="1" type="ORF">V6M85_11725</name>
</gene>
<keyword evidence="2" id="KW-1185">Reference proteome</keyword>